<dbReference type="PANTHER" id="PTHR43289:SF6">
    <property type="entry name" value="SERINE_THREONINE-PROTEIN KINASE NEKL-3"/>
    <property type="match status" value="1"/>
</dbReference>
<feature type="domain" description="Protein kinase" evidence="7">
    <location>
        <begin position="12"/>
        <end position="275"/>
    </location>
</feature>
<dbReference type="RefSeq" id="WP_183217751.1">
    <property type="nucleotide sequence ID" value="NZ_BMPW01000002.1"/>
</dbReference>
<evidence type="ECO:0000256" key="4">
    <source>
        <dbReference type="ARBA" id="ARBA00022741"/>
    </source>
</evidence>
<keyword evidence="9" id="KW-1185">Reference proteome</keyword>
<dbReference type="Gene3D" id="3.30.200.20">
    <property type="entry name" value="Phosphorylase Kinase, domain 1"/>
    <property type="match status" value="1"/>
</dbReference>
<evidence type="ECO:0000259" key="7">
    <source>
        <dbReference type="PROSITE" id="PS50011"/>
    </source>
</evidence>
<evidence type="ECO:0000313" key="8">
    <source>
        <dbReference type="EMBL" id="MBB3093766.1"/>
    </source>
</evidence>
<keyword evidence="2 8" id="KW-0723">Serine/threonine-protein kinase</keyword>
<dbReference type="InterPro" id="IPR011009">
    <property type="entry name" value="Kinase-like_dom_sf"/>
</dbReference>
<dbReference type="GO" id="GO:0004674">
    <property type="term" value="F:protein serine/threonine kinase activity"/>
    <property type="evidence" value="ECO:0007669"/>
    <property type="project" value="UniProtKB-KW"/>
</dbReference>
<dbReference type="EC" id="2.7.11.1" evidence="1"/>
<dbReference type="PANTHER" id="PTHR43289">
    <property type="entry name" value="MITOGEN-ACTIVATED PROTEIN KINASE KINASE KINASE 20-RELATED"/>
    <property type="match status" value="1"/>
</dbReference>
<dbReference type="InterPro" id="IPR008271">
    <property type="entry name" value="Ser/Thr_kinase_AS"/>
</dbReference>
<dbReference type="InterPro" id="IPR000719">
    <property type="entry name" value="Prot_kinase_dom"/>
</dbReference>
<keyword evidence="3" id="KW-0808">Transferase</keyword>
<comment type="caution">
    <text evidence="8">The sequence shown here is derived from an EMBL/GenBank/DDBJ whole genome shotgun (WGS) entry which is preliminary data.</text>
</comment>
<dbReference type="EMBL" id="JACHXF010000002">
    <property type="protein sequence ID" value="MBB3093766.1"/>
    <property type="molecule type" value="Genomic_DNA"/>
</dbReference>
<gene>
    <name evidence="8" type="ORF">FHR83_001415</name>
</gene>
<evidence type="ECO:0000313" key="9">
    <source>
        <dbReference type="Proteomes" id="UP000590749"/>
    </source>
</evidence>
<dbReference type="Pfam" id="PF00069">
    <property type="entry name" value="Pkinase"/>
    <property type="match status" value="1"/>
</dbReference>
<keyword evidence="5 8" id="KW-0418">Kinase</keyword>
<sequence length="480" mass="51720">MATVGEVVAGRYRLVRPLAGGGMSRVWLATDESGDDAGPEFVVVKHCTVPAGLPPAQHELIRRLAYPEAEAAARVTHPNVIRTLTVLPSWDGPWLVMEYLPSKSLHQVVRESGPLTPARVAAIGLAVLGGLRAAREAGVLHLDVKPGNVLIGLDGRVVLTDFGPAVTPAGVRRLSDAGVILGSPKYIAPERVFDHVSDERSDLWSLGATLYQAVEGRPPFQRETTTEILRAVGADRPPPPRRAGPLTPVLAGLLRREPDRRMPAAEVEARLRRIVEAGRERSRSRFRRRVPAIAAAVTLAATLTAVAANAEGGERSGTPSAVPTHIPAVVTSTPPAPEGFTWWIDPSGFRVAIPANWRPGELSAGGLSFTGGRRGRTVLGITPLDRPPRDVVASLEDAERDAGLEGYRRLRLQELPEPLSAVWEYTFRAPDGTVMRALRRVTSSGGRSYVIEWRTPRSSWASELDRFTVVLASFGPRSGA</sequence>
<dbReference type="PROSITE" id="PS00108">
    <property type="entry name" value="PROTEIN_KINASE_ST"/>
    <property type="match status" value="1"/>
</dbReference>
<reference evidence="8 9" key="1">
    <citation type="submission" date="2020-08" db="EMBL/GenBank/DDBJ databases">
        <title>Genomic Encyclopedia of Type Strains, Phase III (KMG-III): the genomes of soil and plant-associated and newly described type strains.</title>
        <authorList>
            <person name="Whitman W."/>
        </authorList>
    </citation>
    <scope>NUCLEOTIDE SEQUENCE [LARGE SCALE GENOMIC DNA]</scope>
    <source>
        <strain evidence="8 9">CECT 3287</strain>
    </source>
</reference>
<organism evidence="8 9">
    <name type="scientific">Actinoplanes campanulatus</name>
    <dbReference type="NCBI Taxonomy" id="113559"/>
    <lineage>
        <taxon>Bacteria</taxon>
        <taxon>Bacillati</taxon>
        <taxon>Actinomycetota</taxon>
        <taxon>Actinomycetes</taxon>
        <taxon>Micromonosporales</taxon>
        <taxon>Micromonosporaceae</taxon>
        <taxon>Actinoplanes</taxon>
    </lineage>
</organism>
<dbReference type="AlphaFoldDB" id="A0A7W5ACI6"/>
<evidence type="ECO:0000256" key="6">
    <source>
        <dbReference type="ARBA" id="ARBA00022840"/>
    </source>
</evidence>
<keyword evidence="4" id="KW-0547">Nucleotide-binding</keyword>
<evidence type="ECO:0000256" key="1">
    <source>
        <dbReference type="ARBA" id="ARBA00012513"/>
    </source>
</evidence>
<proteinExistence type="predicted"/>
<protein>
    <recommendedName>
        <fullName evidence="1">non-specific serine/threonine protein kinase</fullName>
        <ecNumber evidence="1">2.7.11.1</ecNumber>
    </recommendedName>
</protein>
<dbReference type="Gene3D" id="1.10.510.10">
    <property type="entry name" value="Transferase(Phosphotransferase) domain 1"/>
    <property type="match status" value="1"/>
</dbReference>
<keyword evidence="6" id="KW-0067">ATP-binding</keyword>
<dbReference type="PROSITE" id="PS50011">
    <property type="entry name" value="PROTEIN_KINASE_DOM"/>
    <property type="match status" value="1"/>
</dbReference>
<dbReference type="SUPFAM" id="SSF56112">
    <property type="entry name" value="Protein kinase-like (PK-like)"/>
    <property type="match status" value="1"/>
</dbReference>
<dbReference type="GO" id="GO:0005524">
    <property type="term" value="F:ATP binding"/>
    <property type="evidence" value="ECO:0007669"/>
    <property type="project" value="UniProtKB-KW"/>
</dbReference>
<accession>A0A7W5ACI6</accession>
<evidence type="ECO:0000256" key="2">
    <source>
        <dbReference type="ARBA" id="ARBA00022527"/>
    </source>
</evidence>
<name>A0A7W5ACI6_9ACTN</name>
<evidence type="ECO:0000256" key="3">
    <source>
        <dbReference type="ARBA" id="ARBA00022679"/>
    </source>
</evidence>
<evidence type="ECO:0000256" key="5">
    <source>
        <dbReference type="ARBA" id="ARBA00022777"/>
    </source>
</evidence>
<dbReference type="SMART" id="SM00220">
    <property type="entry name" value="S_TKc"/>
    <property type="match status" value="1"/>
</dbReference>
<dbReference type="Proteomes" id="UP000590749">
    <property type="component" value="Unassembled WGS sequence"/>
</dbReference>
<dbReference type="CDD" id="cd14014">
    <property type="entry name" value="STKc_PknB_like"/>
    <property type="match status" value="1"/>
</dbReference>